<name>A0A0G1LK23_9BACT</name>
<dbReference type="InterPro" id="IPR036565">
    <property type="entry name" value="Mur-like_cat_sf"/>
</dbReference>
<dbReference type="SUPFAM" id="SSF53623">
    <property type="entry name" value="MurD-like peptide ligases, catalytic domain"/>
    <property type="match status" value="1"/>
</dbReference>
<dbReference type="InterPro" id="IPR005761">
    <property type="entry name" value="UDP-N-AcMur-Glu-dNH2Pim_ligase"/>
</dbReference>
<evidence type="ECO:0000259" key="4">
    <source>
        <dbReference type="Pfam" id="PF08245"/>
    </source>
</evidence>
<dbReference type="Gene3D" id="3.40.1190.10">
    <property type="entry name" value="Mur-like, catalytic domain"/>
    <property type="match status" value="1"/>
</dbReference>
<keyword evidence="2" id="KW-0573">Peptidoglycan synthesis</keyword>
<evidence type="ECO:0000256" key="2">
    <source>
        <dbReference type="RuleBase" id="RU004135"/>
    </source>
</evidence>
<dbReference type="Pfam" id="PF02875">
    <property type="entry name" value="Mur_ligase_C"/>
    <property type="match status" value="1"/>
</dbReference>
<dbReference type="GO" id="GO:0071555">
    <property type="term" value="P:cell wall organization"/>
    <property type="evidence" value="ECO:0007669"/>
    <property type="project" value="UniProtKB-KW"/>
</dbReference>
<gene>
    <name evidence="5" type="ORF">UW53_C0003G0130</name>
</gene>
<evidence type="ECO:0000256" key="1">
    <source>
        <dbReference type="ARBA" id="ARBA00005898"/>
    </source>
</evidence>
<dbReference type="PATRIC" id="fig|1618645.3.peg.346"/>
<feature type="domain" description="Mur ligase C-terminal" evidence="3">
    <location>
        <begin position="303"/>
        <end position="405"/>
    </location>
</feature>
<dbReference type="Proteomes" id="UP000034087">
    <property type="component" value="Unassembled WGS sequence"/>
</dbReference>
<dbReference type="GO" id="GO:0016881">
    <property type="term" value="F:acid-amino acid ligase activity"/>
    <property type="evidence" value="ECO:0007669"/>
    <property type="project" value="InterPro"/>
</dbReference>
<sequence length="436" mass="48981">METFLRFFKKIIPRPIFAALQPAYHWLLAWVAAFFYAFPSKKLKIIGVTGTNGKSTVVHLLAAILEEAGEKVASVSSLRFRINKKEEKNNLKMTMPGRFKLQKFLREAVRAGCKYVVIEVTSEGIKQFRHTGINFYMAVLTNVTPEHIESHGSFEKYRAAKAELFKKAPIHILNGEDPSVEYFLKISALSAGRPARQKIVYTKKDLPPDIHLKLLGDFNLENAIAAYHAAKVLGVDREAIKRALEKVECVPGRLEFIQHEPFSAVVDYAHTPDALRKVYETLRPLAGNPPSSKSDFGIQKKSDFFPGGRLVCVLGSAGGGRDKWKRPEMGKIAAEFCDEIVLTNEDPYDENPATILNEIEAGFSKTPNYKPQTINYKKILDRREAIRAALKSAKSGDIVIIAGKGSEPWIMGPRGTKIPWDDREVVREELKKIEKN</sequence>
<dbReference type="PANTHER" id="PTHR23135:SF4">
    <property type="entry name" value="UDP-N-ACETYLMURAMOYL-L-ALANYL-D-GLUTAMATE--2,6-DIAMINOPIMELATE LIGASE MURE HOMOLOG, CHLOROPLASTIC"/>
    <property type="match status" value="1"/>
</dbReference>
<dbReference type="PANTHER" id="PTHR23135">
    <property type="entry name" value="MUR LIGASE FAMILY MEMBER"/>
    <property type="match status" value="1"/>
</dbReference>
<comment type="similarity">
    <text evidence="1">Belongs to the MurCDEF family. MurE subfamily.</text>
</comment>
<dbReference type="InterPro" id="IPR013221">
    <property type="entry name" value="Mur_ligase_cen"/>
</dbReference>
<keyword evidence="2" id="KW-0133">Cell shape</keyword>
<dbReference type="Gene3D" id="3.90.190.20">
    <property type="entry name" value="Mur ligase, C-terminal domain"/>
    <property type="match status" value="1"/>
</dbReference>
<keyword evidence="2" id="KW-0132">Cell division</keyword>
<evidence type="ECO:0000313" key="6">
    <source>
        <dbReference type="Proteomes" id="UP000034087"/>
    </source>
</evidence>
<keyword evidence="2" id="KW-0131">Cell cycle</keyword>
<dbReference type="InterPro" id="IPR004101">
    <property type="entry name" value="Mur_ligase_C"/>
</dbReference>
<reference evidence="5 6" key="1">
    <citation type="journal article" date="2015" name="Nature">
        <title>rRNA introns, odd ribosomes, and small enigmatic genomes across a large radiation of phyla.</title>
        <authorList>
            <person name="Brown C.T."/>
            <person name="Hug L.A."/>
            <person name="Thomas B.C."/>
            <person name="Sharon I."/>
            <person name="Castelle C.J."/>
            <person name="Singh A."/>
            <person name="Wilkins M.J."/>
            <person name="Williams K.H."/>
            <person name="Banfield J.F."/>
        </authorList>
    </citation>
    <scope>NUCLEOTIDE SEQUENCE [LARGE SCALE GENOMIC DNA]</scope>
</reference>
<dbReference type="GO" id="GO:0009252">
    <property type="term" value="P:peptidoglycan biosynthetic process"/>
    <property type="evidence" value="ECO:0007669"/>
    <property type="project" value="UniProtKB-UniPathway"/>
</dbReference>
<feature type="domain" description="Mur ligase central" evidence="4">
    <location>
        <begin position="48"/>
        <end position="229"/>
    </location>
</feature>
<comment type="pathway">
    <text evidence="2">Cell wall biogenesis; peptidoglycan biosynthesis.</text>
</comment>
<dbReference type="EMBL" id="LCIR01000003">
    <property type="protein sequence ID" value="KKT60219.1"/>
    <property type="molecule type" value="Genomic_DNA"/>
</dbReference>
<keyword evidence="2" id="KW-0961">Cell wall biogenesis/degradation</keyword>
<dbReference type="UniPathway" id="UPA00219"/>
<organism evidence="5 6">
    <name type="scientific">Candidatus Giovannonibacteria bacterium GW2011_GWA1_44_25</name>
    <dbReference type="NCBI Taxonomy" id="1618645"/>
    <lineage>
        <taxon>Bacteria</taxon>
        <taxon>Candidatus Giovannoniibacteriota</taxon>
    </lineage>
</organism>
<proteinExistence type="inferred from homology"/>
<comment type="caution">
    <text evidence="5">The sequence shown here is derived from an EMBL/GenBank/DDBJ whole genome shotgun (WGS) entry which is preliminary data.</text>
</comment>
<dbReference type="GO" id="GO:0005524">
    <property type="term" value="F:ATP binding"/>
    <property type="evidence" value="ECO:0007669"/>
    <property type="project" value="InterPro"/>
</dbReference>
<keyword evidence="5" id="KW-0436">Ligase</keyword>
<dbReference type="InterPro" id="IPR036615">
    <property type="entry name" value="Mur_ligase_C_dom_sf"/>
</dbReference>
<dbReference type="Pfam" id="PF08245">
    <property type="entry name" value="Mur_ligase_M"/>
    <property type="match status" value="1"/>
</dbReference>
<comment type="subcellular location">
    <subcellularLocation>
        <location evidence="2">Cytoplasm</location>
    </subcellularLocation>
</comment>
<dbReference type="AlphaFoldDB" id="A0A0G1LK23"/>
<dbReference type="GO" id="GO:0008360">
    <property type="term" value="P:regulation of cell shape"/>
    <property type="evidence" value="ECO:0007669"/>
    <property type="project" value="UniProtKB-KW"/>
</dbReference>
<protein>
    <submittedName>
        <fullName evidence="5">UDP-N-acetylmuramoyl-L-alanyl-D-glutamate-2, 6-diaminopimelate ligase</fullName>
    </submittedName>
</protein>
<dbReference type="GO" id="GO:0051301">
    <property type="term" value="P:cell division"/>
    <property type="evidence" value="ECO:0007669"/>
    <property type="project" value="UniProtKB-KW"/>
</dbReference>
<dbReference type="NCBIfam" id="TIGR01085">
    <property type="entry name" value="murE"/>
    <property type="match status" value="1"/>
</dbReference>
<evidence type="ECO:0000313" key="5">
    <source>
        <dbReference type="EMBL" id="KKT60219.1"/>
    </source>
</evidence>
<dbReference type="GO" id="GO:0005737">
    <property type="term" value="C:cytoplasm"/>
    <property type="evidence" value="ECO:0007669"/>
    <property type="project" value="UniProtKB-SubCell"/>
</dbReference>
<accession>A0A0G1LK23</accession>
<evidence type="ECO:0000259" key="3">
    <source>
        <dbReference type="Pfam" id="PF02875"/>
    </source>
</evidence>
<dbReference type="SUPFAM" id="SSF53244">
    <property type="entry name" value="MurD-like peptide ligases, peptide-binding domain"/>
    <property type="match status" value="1"/>
</dbReference>